<dbReference type="GO" id="GO:0004672">
    <property type="term" value="F:protein kinase activity"/>
    <property type="evidence" value="ECO:0007669"/>
    <property type="project" value="InterPro"/>
</dbReference>
<evidence type="ECO:0000259" key="2">
    <source>
        <dbReference type="PROSITE" id="PS50011"/>
    </source>
</evidence>
<feature type="region of interest" description="Disordered" evidence="1">
    <location>
        <begin position="1"/>
        <end position="29"/>
    </location>
</feature>
<dbReference type="InterPro" id="IPR040976">
    <property type="entry name" value="Pkinase_fungal"/>
</dbReference>
<dbReference type="EMBL" id="KN818441">
    <property type="protein sequence ID" value="KIL56172.1"/>
    <property type="molecule type" value="Genomic_DNA"/>
</dbReference>
<evidence type="ECO:0000313" key="4">
    <source>
        <dbReference type="Proteomes" id="UP000054549"/>
    </source>
</evidence>
<dbReference type="Pfam" id="PF17667">
    <property type="entry name" value="Pkinase_fungal"/>
    <property type="match status" value="1"/>
</dbReference>
<dbReference type="PROSITE" id="PS00109">
    <property type="entry name" value="PROTEIN_KINASE_TYR"/>
    <property type="match status" value="1"/>
</dbReference>
<feature type="compositionally biased region" description="Basic and acidic residues" evidence="1">
    <location>
        <begin position="1"/>
        <end position="10"/>
    </location>
</feature>
<dbReference type="Gene3D" id="1.10.510.10">
    <property type="entry name" value="Transferase(Phosphotransferase) domain 1"/>
    <property type="match status" value="1"/>
</dbReference>
<feature type="domain" description="Protein kinase" evidence="2">
    <location>
        <begin position="147"/>
        <end position="448"/>
    </location>
</feature>
<sequence>MIEVKHDKGLDPFVDDNEDQIEGTTEQSEASLGQDTVYLTCHESIQTRHTVFQALVIADCARLLRWDRSGAVVTCKIPLSDPDFFEFFWRFCHLGPEERGWDMMMEKPDRKARTGGGREGTGIEGDVKYYTKISLGKGTYITHRIFSGTQSPFGRGTRGYSAYCLTTNRVVFLKSTWRVVGDGRMPEHEIYDVLHAKNVTHIPTVVEYAEVKNHVTKTQDAPDSWRKKNVKNLRRFQHYIIVFEELCRKFEKFQSHKQLLTAFTHAAEAHQQAIDDACILHRDISAGNILITREGNGLLGDWDMAKHLDDIKDGSPQPERTGTFQFLSARFVSDEYDFGPHDRKDDVESFFHTLQWIVLRFVHHGMEPVRLGETLYSVFDATTPGPKGLVRCRGRLVCLQNSIWVRCANLTDILRDLLEDLGKTINSRYIPANDMDRAKQHYEKYQTLQKQLQLDPAQSNPDKIESLGEKRELAKLAILYEDLGSAN</sequence>
<protein>
    <recommendedName>
        <fullName evidence="2">Protein kinase domain-containing protein</fullName>
    </recommendedName>
</protein>
<organism evidence="3 4">
    <name type="scientific">Amanita muscaria (strain Koide BX008)</name>
    <dbReference type="NCBI Taxonomy" id="946122"/>
    <lineage>
        <taxon>Eukaryota</taxon>
        <taxon>Fungi</taxon>
        <taxon>Dikarya</taxon>
        <taxon>Basidiomycota</taxon>
        <taxon>Agaricomycotina</taxon>
        <taxon>Agaricomycetes</taxon>
        <taxon>Agaricomycetidae</taxon>
        <taxon>Agaricales</taxon>
        <taxon>Pluteineae</taxon>
        <taxon>Amanitaceae</taxon>
        <taxon>Amanita</taxon>
    </lineage>
</organism>
<dbReference type="PANTHER" id="PTHR38248:SF2">
    <property type="entry name" value="FUNK1 11"/>
    <property type="match status" value="1"/>
</dbReference>
<dbReference type="SUPFAM" id="SSF56112">
    <property type="entry name" value="Protein kinase-like (PK-like)"/>
    <property type="match status" value="1"/>
</dbReference>
<dbReference type="InParanoid" id="A0A0C2W4W5"/>
<dbReference type="HOGENOM" id="CLU_006410_5_0_1"/>
<dbReference type="OrthoDB" id="2739948at2759"/>
<reference evidence="3 4" key="1">
    <citation type="submission" date="2014-04" db="EMBL/GenBank/DDBJ databases">
        <title>Evolutionary Origins and Diversification of the Mycorrhizal Mutualists.</title>
        <authorList>
            <consortium name="DOE Joint Genome Institute"/>
            <consortium name="Mycorrhizal Genomics Consortium"/>
            <person name="Kohler A."/>
            <person name="Kuo A."/>
            <person name="Nagy L.G."/>
            <person name="Floudas D."/>
            <person name="Copeland A."/>
            <person name="Barry K.W."/>
            <person name="Cichocki N."/>
            <person name="Veneault-Fourrey C."/>
            <person name="LaButti K."/>
            <person name="Lindquist E.A."/>
            <person name="Lipzen A."/>
            <person name="Lundell T."/>
            <person name="Morin E."/>
            <person name="Murat C."/>
            <person name="Riley R."/>
            <person name="Ohm R."/>
            <person name="Sun H."/>
            <person name="Tunlid A."/>
            <person name="Henrissat B."/>
            <person name="Grigoriev I.V."/>
            <person name="Hibbett D.S."/>
            <person name="Martin F."/>
        </authorList>
    </citation>
    <scope>NUCLEOTIDE SEQUENCE [LARGE SCALE GENOMIC DNA]</scope>
    <source>
        <strain evidence="3 4">Koide BX008</strain>
    </source>
</reference>
<name>A0A0C2W4W5_AMAMK</name>
<dbReference type="InterPro" id="IPR011009">
    <property type="entry name" value="Kinase-like_dom_sf"/>
</dbReference>
<evidence type="ECO:0000256" key="1">
    <source>
        <dbReference type="SAM" id="MobiDB-lite"/>
    </source>
</evidence>
<dbReference type="InterPro" id="IPR000719">
    <property type="entry name" value="Prot_kinase_dom"/>
</dbReference>
<dbReference type="GO" id="GO:0005524">
    <property type="term" value="F:ATP binding"/>
    <property type="evidence" value="ECO:0007669"/>
    <property type="project" value="InterPro"/>
</dbReference>
<dbReference type="Proteomes" id="UP000054549">
    <property type="component" value="Unassembled WGS sequence"/>
</dbReference>
<dbReference type="AlphaFoldDB" id="A0A0C2W4W5"/>
<evidence type="ECO:0000313" key="3">
    <source>
        <dbReference type="EMBL" id="KIL56172.1"/>
    </source>
</evidence>
<dbReference type="STRING" id="946122.A0A0C2W4W5"/>
<gene>
    <name evidence="3" type="ORF">M378DRAFT_89732</name>
</gene>
<dbReference type="PANTHER" id="PTHR38248">
    <property type="entry name" value="FUNK1 6"/>
    <property type="match status" value="1"/>
</dbReference>
<accession>A0A0C2W4W5</accession>
<proteinExistence type="predicted"/>
<dbReference type="InterPro" id="IPR008266">
    <property type="entry name" value="Tyr_kinase_AS"/>
</dbReference>
<dbReference type="PROSITE" id="PS50011">
    <property type="entry name" value="PROTEIN_KINASE_DOM"/>
    <property type="match status" value="1"/>
</dbReference>
<keyword evidence="4" id="KW-1185">Reference proteome</keyword>